<reference evidence="1" key="1">
    <citation type="submission" date="2023-03" db="EMBL/GenBank/DDBJ databases">
        <title>Massive genome expansion in bonnet fungi (Mycena s.s.) driven by repeated elements and novel gene families across ecological guilds.</title>
        <authorList>
            <consortium name="Lawrence Berkeley National Laboratory"/>
            <person name="Harder C.B."/>
            <person name="Miyauchi S."/>
            <person name="Viragh M."/>
            <person name="Kuo A."/>
            <person name="Thoen E."/>
            <person name="Andreopoulos B."/>
            <person name="Lu D."/>
            <person name="Skrede I."/>
            <person name="Drula E."/>
            <person name="Henrissat B."/>
            <person name="Morin E."/>
            <person name="Kohler A."/>
            <person name="Barry K."/>
            <person name="LaButti K."/>
            <person name="Morin E."/>
            <person name="Salamov A."/>
            <person name="Lipzen A."/>
            <person name="Mereny Z."/>
            <person name="Hegedus B."/>
            <person name="Baldrian P."/>
            <person name="Stursova M."/>
            <person name="Weitz H."/>
            <person name="Taylor A."/>
            <person name="Grigoriev I.V."/>
            <person name="Nagy L.G."/>
            <person name="Martin F."/>
            <person name="Kauserud H."/>
        </authorList>
    </citation>
    <scope>NUCLEOTIDE SEQUENCE</scope>
    <source>
        <strain evidence="1">CBHHK200</strain>
    </source>
</reference>
<evidence type="ECO:0000313" key="1">
    <source>
        <dbReference type="EMBL" id="KAJ7018322.1"/>
    </source>
</evidence>
<gene>
    <name evidence="1" type="ORF">C8F04DRAFT_1199106</name>
</gene>
<proteinExistence type="predicted"/>
<accession>A0AAD6WMN9</accession>
<protein>
    <submittedName>
        <fullName evidence="1">Uncharacterized protein</fullName>
    </submittedName>
</protein>
<comment type="caution">
    <text evidence="1">The sequence shown here is derived from an EMBL/GenBank/DDBJ whole genome shotgun (WGS) entry which is preliminary data.</text>
</comment>
<dbReference type="Proteomes" id="UP001218188">
    <property type="component" value="Unassembled WGS sequence"/>
</dbReference>
<dbReference type="AlphaFoldDB" id="A0AAD6WMN9"/>
<organism evidence="1 2">
    <name type="scientific">Mycena alexandri</name>
    <dbReference type="NCBI Taxonomy" id="1745969"/>
    <lineage>
        <taxon>Eukaryota</taxon>
        <taxon>Fungi</taxon>
        <taxon>Dikarya</taxon>
        <taxon>Basidiomycota</taxon>
        <taxon>Agaricomycotina</taxon>
        <taxon>Agaricomycetes</taxon>
        <taxon>Agaricomycetidae</taxon>
        <taxon>Agaricales</taxon>
        <taxon>Marasmiineae</taxon>
        <taxon>Mycenaceae</taxon>
        <taxon>Mycena</taxon>
    </lineage>
</organism>
<dbReference type="EMBL" id="JARJCM010000345">
    <property type="protein sequence ID" value="KAJ7018322.1"/>
    <property type="molecule type" value="Genomic_DNA"/>
</dbReference>
<name>A0AAD6WMN9_9AGAR</name>
<sequence length="210" mass="24013">MPLKRFCGDFRPLLRDFPLTHPFFAHLTHLGLMQVTILTAPAAAALCDRLVRILPLTHLAFDHPNIIPECLALLQNCKSVRVLVFFGLGLGEQEWSQKYLAPLSHDPRFLAMEEAWYVEDWHIGVREGLDFGLVLKTLLRVVGRGRLIFRSMKFSMHRLKKRRRMNAQGGRSACSTECGIESGLEIFDPAFSRFLEISAGTQCKYRSRKE</sequence>
<evidence type="ECO:0000313" key="2">
    <source>
        <dbReference type="Proteomes" id="UP001218188"/>
    </source>
</evidence>
<keyword evidence="2" id="KW-1185">Reference proteome</keyword>